<evidence type="ECO:0000313" key="1">
    <source>
        <dbReference type="EMBL" id="TXG60983.1"/>
    </source>
</evidence>
<comment type="caution">
    <text evidence="1">The sequence shown here is derived from an EMBL/GenBank/DDBJ whole genome shotgun (WGS) entry which is preliminary data.</text>
</comment>
<accession>A0A5C7HV69</accession>
<dbReference type="OrthoDB" id="932830at2759"/>
<protein>
    <submittedName>
        <fullName evidence="1">Uncharacterized protein</fullName>
    </submittedName>
</protein>
<keyword evidence="2" id="KW-1185">Reference proteome</keyword>
<gene>
    <name evidence="1" type="ORF">EZV62_012346</name>
</gene>
<evidence type="ECO:0000313" key="2">
    <source>
        <dbReference type="Proteomes" id="UP000323000"/>
    </source>
</evidence>
<proteinExistence type="predicted"/>
<dbReference type="Proteomes" id="UP000323000">
    <property type="component" value="Chromosome 5"/>
</dbReference>
<dbReference type="AlphaFoldDB" id="A0A5C7HV69"/>
<name>A0A5C7HV69_9ROSI</name>
<dbReference type="EMBL" id="VAHF01000005">
    <property type="protein sequence ID" value="TXG60983.1"/>
    <property type="molecule type" value="Genomic_DNA"/>
</dbReference>
<sequence>MLKIRSNSKKSDEVLEAMFGNEKWQIERVISEVELLSKENIVFFSDEIEKHIIPYLKEKDSKDLREGKAVQVVVYDEDTKNSFNLKLTFQQPFYHLSDTTELFEKMELTPGQRIGFRHNLARKSTIDLPSQY</sequence>
<organism evidence="1 2">
    <name type="scientific">Acer yangbiense</name>
    <dbReference type="NCBI Taxonomy" id="1000413"/>
    <lineage>
        <taxon>Eukaryota</taxon>
        <taxon>Viridiplantae</taxon>
        <taxon>Streptophyta</taxon>
        <taxon>Embryophyta</taxon>
        <taxon>Tracheophyta</taxon>
        <taxon>Spermatophyta</taxon>
        <taxon>Magnoliopsida</taxon>
        <taxon>eudicotyledons</taxon>
        <taxon>Gunneridae</taxon>
        <taxon>Pentapetalae</taxon>
        <taxon>rosids</taxon>
        <taxon>malvids</taxon>
        <taxon>Sapindales</taxon>
        <taxon>Sapindaceae</taxon>
        <taxon>Hippocastanoideae</taxon>
        <taxon>Acereae</taxon>
        <taxon>Acer</taxon>
    </lineage>
</organism>
<reference evidence="2" key="1">
    <citation type="journal article" date="2019" name="Gigascience">
        <title>De novo genome assembly of the endangered Acer yangbiense, a plant species with extremely small populations endemic to Yunnan Province, China.</title>
        <authorList>
            <person name="Yang J."/>
            <person name="Wariss H.M."/>
            <person name="Tao L."/>
            <person name="Zhang R."/>
            <person name="Yun Q."/>
            <person name="Hollingsworth P."/>
            <person name="Dao Z."/>
            <person name="Luo G."/>
            <person name="Guo H."/>
            <person name="Ma Y."/>
            <person name="Sun W."/>
        </authorList>
    </citation>
    <scope>NUCLEOTIDE SEQUENCE [LARGE SCALE GENOMIC DNA]</scope>
    <source>
        <strain evidence="2">cv. Malutang</strain>
    </source>
</reference>